<dbReference type="HAMAP" id="MF_00454">
    <property type="entry name" value="FluC"/>
    <property type="match status" value="1"/>
</dbReference>
<gene>
    <name evidence="10" type="primary">fluC</name>
    <name evidence="10" type="synonym">crcB</name>
    <name evidence="11" type="ORF">H3147_05095</name>
</gene>
<dbReference type="GO" id="GO:0140114">
    <property type="term" value="P:cellular detoxification of fluoride"/>
    <property type="evidence" value="ECO:0007669"/>
    <property type="project" value="UniProtKB-UniRule"/>
</dbReference>
<keyword evidence="10" id="KW-0479">Metal-binding</keyword>
<dbReference type="GO" id="GO:0062054">
    <property type="term" value="F:fluoride channel activity"/>
    <property type="evidence" value="ECO:0007669"/>
    <property type="project" value="UniProtKB-UniRule"/>
</dbReference>
<keyword evidence="10" id="KW-0915">Sodium</keyword>
<feature type="transmembrane region" description="Helical" evidence="10">
    <location>
        <begin position="25"/>
        <end position="44"/>
    </location>
</feature>
<keyword evidence="4 10" id="KW-1133">Transmembrane helix</keyword>
<proteinExistence type="inferred from homology"/>
<comment type="caution">
    <text evidence="11">The sequence shown here is derived from an EMBL/GenBank/DDBJ whole genome shotgun (WGS) entry which is preliminary data.</text>
</comment>
<comment type="catalytic activity">
    <reaction evidence="8">
        <text>fluoride(in) = fluoride(out)</text>
        <dbReference type="Rhea" id="RHEA:76159"/>
        <dbReference type="ChEBI" id="CHEBI:17051"/>
    </reaction>
    <physiologicalReaction direction="left-to-right" evidence="8">
        <dbReference type="Rhea" id="RHEA:76160"/>
    </physiologicalReaction>
</comment>
<evidence type="ECO:0000256" key="4">
    <source>
        <dbReference type="ARBA" id="ARBA00022989"/>
    </source>
</evidence>
<organism evidence="11 12">
    <name type="scientific">Streptomyces alkaliterrae</name>
    <dbReference type="NCBI Taxonomy" id="2213162"/>
    <lineage>
        <taxon>Bacteria</taxon>
        <taxon>Bacillati</taxon>
        <taxon>Actinomycetota</taxon>
        <taxon>Actinomycetes</taxon>
        <taxon>Kitasatosporales</taxon>
        <taxon>Streptomycetaceae</taxon>
        <taxon>Streptomyces</taxon>
    </lineage>
</organism>
<dbReference type="Proteomes" id="UP000517765">
    <property type="component" value="Unassembled WGS sequence"/>
</dbReference>
<evidence type="ECO:0000256" key="8">
    <source>
        <dbReference type="ARBA" id="ARBA00035585"/>
    </source>
</evidence>
<dbReference type="InterPro" id="IPR003691">
    <property type="entry name" value="FluC"/>
</dbReference>
<name>A0A7W3WTG1_9ACTN</name>
<evidence type="ECO:0000256" key="5">
    <source>
        <dbReference type="ARBA" id="ARBA00023136"/>
    </source>
</evidence>
<sequence>MGETVKGLSETKRVGRPRVPARKQLSVLAVVAAGGAVGAGARYGVELLWPPTAGGFPWATFAVNVVGCALIGVLMAVVVEAAVGHRLLRPFLGTGVLGGFTTLSAYAGEADALLRAGRAATALSYLALTLVAALAAVWAATVLTRRTILRRRA</sequence>
<feature type="transmembrane region" description="Helical" evidence="10">
    <location>
        <begin position="56"/>
        <end position="79"/>
    </location>
</feature>
<accession>A0A7W3WTG1</accession>
<comment type="function">
    <text evidence="9 10">Fluoride-specific ion channel. Important for reducing fluoride concentration in the cell, thus reducing its toxicity.</text>
</comment>
<dbReference type="PANTHER" id="PTHR28259:SF1">
    <property type="entry name" value="FLUORIDE EXPORT PROTEIN 1-RELATED"/>
    <property type="match status" value="1"/>
</dbReference>
<comment type="activity regulation">
    <text evidence="10">Na(+) is not transported, but it plays an essential structural role and its presence is essential for fluoride channel function.</text>
</comment>
<reference evidence="12" key="1">
    <citation type="submission" date="2020-05" db="EMBL/GenBank/DDBJ databases">
        <title>Classification of alakaliphilic streptomycetes isolated from an alkaline soil next to Lonar Crater, India and a proposal for the recognition of Streptomyces alkaliterrae sp. nov.</title>
        <authorList>
            <person name="Golinska P."/>
        </authorList>
    </citation>
    <scope>NUCLEOTIDE SEQUENCE [LARGE SCALE GENOMIC DNA]</scope>
    <source>
        <strain evidence="12">OF8</strain>
    </source>
</reference>
<evidence type="ECO:0000256" key="9">
    <source>
        <dbReference type="ARBA" id="ARBA00049940"/>
    </source>
</evidence>
<evidence type="ECO:0000256" key="3">
    <source>
        <dbReference type="ARBA" id="ARBA00022692"/>
    </source>
</evidence>
<evidence type="ECO:0000256" key="10">
    <source>
        <dbReference type="HAMAP-Rule" id="MF_00454"/>
    </source>
</evidence>
<evidence type="ECO:0000256" key="6">
    <source>
        <dbReference type="ARBA" id="ARBA00023303"/>
    </source>
</evidence>
<feature type="transmembrane region" description="Helical" evidence="10">
    <location>
        <begin position="91"/>
        <end position="108"/>
    </location>
</feature>
<dbReference type="Pfam" id="PF02537">
    <property type="entry name" value="CRCB"/>
    <property type="match status" value="1"/>
</dbReference>
<feature type="transmembrane region" description="Helical" evidence="10">
    <location>
        <begin position="120"/>
        <end position="143"/>
    </location>
</feature>
<comment type="similarity">
    <text evidence="7 10">Belongs to the fluoride channel Fluc/FEX (TC 1.A.43) family.</text>
</comment>
<dbReference type="AlphaFoldDB" id="A0A7W3WTG1"/>
<dbReference type="EMBL" id="JABJXA010000018">
    <property type="protein sequence ID" value="MBB1258203.1"/>
    <property type="molecule type" value="Genomic_DNA"/>
</dbReference>
<feature type="binding site" evidence="10">
    <location>
        <position position="98"/>
    </location>
    <ligand>
        <name>Na(+)</name>
        <dbReference type="ChEBI" id="CHEBI:29101"/>
        <note>structural</note>
    </ligand>
</feature>
<keyword evidence="10" id="KW-0813">Transport</keyword>
<dbReference type="GO" id="GO:0046872">
    <property type="term" value="F:metal ion binding"/>
    <property type="evidence" value="ECO:0007669"/>
    <property type="project" value="UniProtKB-KW"/>
</dbReference>
<keyword evidence="6 10" id="KW-0407">Ion channel</keyword>
<evidence type="ECO:0000313" key="11">
    <source>
        <dbReference type="EMBL" id="MBB1258203.1"/>
    </source>
</evidence>
<dbReference type="GO" id="GO:0005886">
    <property type="term" value="C:plasma membrane"/>
    <property type="evidence" value="ECO:0007669"/>
    <property type="project" value="UniProtKB-SubCell"/>
</dbReference>
<evidence type="ECO:0000313" key="12">
    <source>
        <dbReference type="Proteomes" id="UP000517765"/>
    </source>
</evidence>
<evidence type="ECO:0000256" key="2">
    <source>
        <dbReference type="ARBA" id="ARBA00022475"/>
    </source>
</evidence>
<protein>
    <recommendedName>
        <fullName evidence="10">Fluoride-specific ion channel FluC</fullName>
    </recommendedName>
</protein>
<dbReference type="PANTHER" id="PTHR28259">
    <property type="entry name" value="FLUORIDE EXPORT PROTEIN 1-RELATED"/>
    <property type="match status" value="1"/>
</dbReference>
<evidence type="ECO:0000256" key="1">
    <source>
        <dbReference type="ARBA" id="ARBA00004651"/>
    </source>
</evidence>
<evidence type="ECO:0000256" key="7">
    <source>
        <dbReference type="ARBA" id="ARBA00035120"/>
    </source>
</evidence>
<keyword evidence="2 10" id="KW-1003">Cell membrane</keyword>
<keyword evidence="10" id="KW-0406">Ion transport</keyword>
<keyword evidence="3 10" id="KW-0812">Transmembrane</keyword>
<feature type="binding site" evidence="10">
    <location>
        <position position="101"/>
    </location>
    <ligand>
        <name>Na(+)</name>
        <dbReference type="ChEBI" id="CHEBI:29101"/>
        <note>structural</note>
    </ligand>
</feature>
<keyword evidence="5 10" id="KW-0472">Membrane</keyword>
<comment type="subcellular location">
    <subcellularLocation>
        <location evidence="1 10">Cell membrane</location>
        <topology evidence="1 10">Multi-pass membrane protein</topology>
    </subcellularLocation>
</comment>